<feature type="compositionally biased region" description="Basic and acidic residues" evidence="1">
    <location>
        <begin position="1"/>
        <end position="38"/>
    </location>
</feature>
<name>A0A3R8VY63_9CORY</name>
<gene>
    <name evidence="2" type="ORF">CXF42_01700</name>
</gene>
<organism evidence="2 3">
    <name type="scientific">Corynebacterium bovis</name>
    <dbReference type="NCBI Taxonomy" id="36808"/>
    <lineage>
        <taxon>Bacteria</taxon>
        <taxon>Bacillati</taxon>
        <taxon>Actinomycetota</taxon>
        <taxon>Actinomycetes</taxon>
        <taxon>Mycobacteriales</taxon>
        <taxon>Corynebacteriaceae</taxon>
        <taxon>Corynebacterium</taxon>
    </lineage>
</organism>
<reference evidence="2 3" key="1">
    <citation type="submission" date="2018-01" db="EMBL/GenBank/DDBJ databases">
        <title>Twenty Corynebacterium bovis Genomes.</title>
        <authorList>
            <person name="Gulvik C.A."/>
        </authorList>
    </citation>
    <scope>NUCLEOTIDE SEQUENCE [LARGE SCALE GENOMIC DNA]</scope>
    <source>
        <strain evidence="2 3">16-2004</strain>
    </source>
</reference>
<evidence type="ECO:0000313" key="2">
    <source>
        <dbReference type="EMBL" id="RRQ05291.1"/>
    </source>
</evidence>
<dbReference type="RefSeq" id="WP_125174409.1">
    <property type="nucleotide sequence ID" value="NZ_JBHYBM010000189.1"/>
</dbReference>
<keyword evidence="3" id="KW-1185">Reference proteome</keyword>
<dbReference type="Proteomes" id="UP000278422">
    <property type="component" value="Unassembled WGS sequence"/>
</dbReference>
<dbReference type="EMBL" id="PQNQ01000003">
    <property type="protein sequence ID" value="RRQ05291.1"/>
    <property type="molecule type" value="Genomic_DNA"/>
</dbReference>
<sequence length="373" mass="42482">MNGDVDYKVEPDDERPSRAEGEAQKPERPNDGDRKERTGFSTPVGFSQSLQLNMDDAVASVSAPLQEKIRSAMFEFSVIVRQALLPGSERFQEQVKSIMPIVPAFSVPSLDLAEQQFRELHDPVEQELLKRFFEEQAQVFESLRKSLGLLFDHTLSPARKRTLWPPNLRDHGDEITESQIRRFVEQEAIPLYLVPRWATVSRLLEAKDRNERLRVLDDCYETIMDDCKAVLERTDHASVSDQRDFALEGIRAMRAGHTSPAQALFTVTLDTLIVKFFPDRSARRIITNRKRGADVPNEIGEKAVPGVFVWLPIWNAHEQFWNDKGDNVPESYSRHASVHGVSSRQYNRTDCVQALMLVTSLIGLANRKTCHIG</sequence>
<dbReference type="AlphaFoldDB" id="A0A3R8VY63"/>
<evidence type="ECO:0000256" key="1">
    <source>
        <dbReference type="SAM" id="MobiDB-lite"/>
    </source>
</evidence>
<comment type="caution">
    <text evidence="2">The sequence shown here is derived from an EMBL/GenBank/DDBJ whole genome shotgun (WGS) entry which is preliminary data.</text>
</comment>
<accession>A0A3R8VY63</accession>
<proteinExistence type="predicted"/>
<protein>
    <submittedName>
        <fullName evidence="2">Uncharacterized protein</fullName>
    </submittedName>
</protein>
<feature type="region of interest" description="Disordered" evidence="1">
    <location>
        <begin position="1"/>
        <end position="46"/>
    </location>
</feature>
<evidence type="ECO:0000313" key="3">
    <source>
        <dbReference type="Proteomes" id="UP000278422"/>
    </source>
</evidence>